<keyword evidence="4 6" id="KW-0573">Peptidoglycan synthesis</keyword>
<evidence type="ECO:0000256" key="2">
    <source>
        <dbReference type="ARBA" id="ARBA00022679"/>
    </source>
</evidence>
<gene>
    <name evidence="9" type="ORF">HNR15_000184</name>
</gene>
<evidence type="ECO:0000256" key="7">
    <source>
        <dbReference type="SAM" id="MobiDB-lite"/>
    </source>
</evidence>
<comment type="caution">
    <text evidence="9">The sequence shown here is derived from an EMBL/GenBank/DDBJ whole genome shotgun (WGS) entry which is preliminary data.</text>
</comment>
<dbReference type="RefSeq" id="WP_179478348.1">
    <property type="nucleotide sequence ID" value="NZ_JACCFW010000001.1"/>
</dbReference>
<protein>
    <recommendedName>
        <fullName evidence="8">L,D-TPase catalytic domain-containing protein</fullName>
    </recommendedName>
</protein>
<dbReference type="InterPro" id="IPR038063">
    <property type="entry name" value="Transpep_catalytic_dom"/>
</dbReference>
<evidence type="ECO:0000259" key="8">
    <source>
        <dbReference type="PROSITE" id="PS52029"/>
    </source>
</evidence>
<proteinExistence type="predicted"/>
<evidence type="ECO:0000256" key="4">
    <source>
        <dbReference type="ARBA" id="ARBA00022984"/>
    </source>
</evidence>
<evidence type="ECO:0000256" key="5">
    <source>
        <dbReference type="ARBA" id="ARBA00023316"/>
    </source>
</evidence>
<keyword evidence="5 6" id="KW-0961">Cell wall biogenesis/degradation</keyword>
<evidence type="ECO:0000256" key="6">
    <source>
        <dbReference type="PROSITE-ProRule" id="PRU01373"/>
    </source>
</evidence>
<dbReference type="AlphaFoldDB" id="A0A853DE60"/>
<organism evidence="9 10">
    <name type="scientific">Allobranchiibius huperziae</name>
    <dbReference type="NCBI Taxonomy" id="1874116"/>
    <lineage>
        <taxon>Bacteria</taxon>
        <taxon>Bacillati</taxon>
        <taxon>Actinomycetota</taxon>
        <taxon>Actinomycetes</taxon>
        <taxon>Micrococcales</taxon>
        <taxon>Dermacoccaceae</taxon>
        <taxon>Allobranchiibius</taxon>
    </lineage>
</organism>
<dbReference type="Gene3D" id="2.40.440.10">
    <property type="entry name" value="L,D-transpeptidase catalytic domain-like"/>
    <property type="match status" value="1"/>
</dbReference>
<dbReference type="PROSITE" id="PS52029">
    <property type="entry name" value="LD_TPASE"/>
    <property type="match status" value="1"/>
</dbReference>
<keyword evidence="10" id="KW-1185">Reference proteome</keyword>
<accession>A0A853DE60</accession>
<feature type="region of interest" description="Disordered" evidence="7">
    <location>
        <begin position="42"/>
        <end position="74"/>
    </location>
</feature>
<dbReference type="UniPathway" id="UPA00219"/>
<keyword evidence="2" id="KW-0808">Transferase</keyword>
<dbReference type="CDD" id="cd16913">
    <property type="entry name" value="YkuD_like"/>
    <property type="match status" value="1"/>
</dbReference>
<name>A0A853DE60_9MICO</name>
<evidence type="ECO:0000256" key="3">
    <source>
        <dbReference type="ARBA" id="ARBA00022960"/>
    </source>
</evidence>
<evidence type="ECO:0000313" key="9">
    <source>
        <dbReference type="EMBL" id="NYJ73221.1"/>
    </source>
</evidence>
<dbReference type="InterPro" id="IPR005490">
    <property type="entry name" value="LD_TPept_cat_dom"/>
</dbReference>
<dbReference type="Pfam" id="PF03734">
    <property type="entry name" value="YkuD"/>
    <property type="match status" value="1"/>
</dbReference>
<sequence length="300" mass="30095">MAGRFGRDSGAAQRMGVRVAGVLAGFVVLALVVLGVHALRGGSGPDAATSTPPSSGSSSGSGGSSSGTTSSAVVPVPPVSAAQLAALPQSTTFTTVHGLPSSSGATSDGNVVRIAHAQAGFDAPGGSPKVVIPATQLGLDTWLPIVDRRSGWYQVRLPSRPNGSLAWIPAAGMRTAQTDWRVHISLAAGRMTVMKGTSQMGEWTVGHGKDATPTPVGQTFLLAGFVDPSETFSPVIYALGAHSDSLDTFGGGPGTVAVHGWPTAAGRIGKISHGCVRVPAAALSMFAKLPTGTPVDITAS</sequence>
<dbReference type="GO" id="GO:0008360">
    <property type="term" value="P:regulation of cell shape"/>
    <property type="evidence" value="ECO:0007669"/>
    <property type="project" value="UniProtKB-UniRule"/>
</dbReference>
<feature type="domain" description="L,D-TPase catalytic" evidence="8">
    <location>
        <begin position="180"/>
        <end position="298"/>
    </location>
</feature>
<feature type="compositionally biased region" description="Low complexity" evidence="7">
    <location>
        <begin position="42"/>
        <end position="58"/>
    </location>
</feature>
<comment type="pathway">
    <text evidence="1 6">Cell wall biogenesis; peptidoglycan biosynthesis.</text>
</comment>
<dbReference type="EMBL" id="JACCFW010000001">
    <property type="protein sequence ID" value="NYJ73221.1"/>
    <property type="molecule type" value="Genomic_DNA"/>
</dbReference>
<feature type="active site" description="Nucleophile" evidence="6">
    <location>
        <position position="275"/>
    </location>
</feature>
<keyword evidence="3 6" id="KW-0133">Cell shape</keyword>
<evidence type="ECO:0000313" key="10">
    <source>
        <dbReference type="Proteomes" id="UP000571817"/>
    </source>
</evidence>
<dbReference type="GO" id="GO:0016740">
    <property type="term" value="F:transferase activity"/>
    <property type="evidence" value="ECO:0007669"/>
    <property type="project" value="UniProtKB-KW"/>
</dbReference>
<evidence type="ECO:0000256" key="1">
    <source>
        <dbReference type="ARBA" id="ARBA00004752"/>
    </source>
</evidence>
<reference evidence="9 10" key="1">
    <citation type="submission" date="2020-07" db="EMBL/GenBank/DDBJ databases">
        <title>Sequencing the genomes of 1000 actinobacteria strains.</title>
        <authorList>
            <person name="Klenk H.-P."/>
        </authorList>
    </citation>
    <scope>NUCLEOTIDE SEQUENCE [LARGE SCALE GENOMIC DNA]</scope>
    <source>
        <strain evidence="9 10">DSM 29531</strain>
    </source>
</reference>
<dbReference type="GO" id="GO:0009252">
    <property type="term" value="P:peptidoglycan biosynthetic process"/>
    <property type="evidence" value="ECO:0007669"/>
    <property type="project" value="UniProtKB-UniPathway"/>
</dbReference>
<dbReference type="GO" id="GO:0071555">
    <property type="term" value="P:cell wall organization"/>
    <property type="evidence" value="ECO:0007669"/>
    <property type="project" value="UniProtKB-UniRule"/>
</dbReference>
<dbReference type="SUPFAM" id="SSF141523">
    <property type="entry name" value="L,D-transpeptidase catalytic domain-like"/>
    <property type="match status" value="1"/>
</dbReference>
<feature type="active site" description="Proton donor/acceptor" evidence="6">
    <location>
        <position position="259"/>
    </location>
</feature>
<dbReference type="Proteomes" id="UP000571817">
    <property type="component" value="Unassembled WGS sequence"/>
</dbReference>